<dbReference type="EMBL" id="JPWA01000010">
    <property type="protein sequence ID" value="RCK06051.1"/>
    <property type="molecule type" value="Genomic_DNA"/>
</dbReference>
<proteinExistence type="predicted"/>
<feature type="signal peptide" evidence="1">
    <location>
        <begin position="1"/>
        <end position="21"/>
    </location>
</feature>
<keyword evidence="1" id="KW-0732">Signal</keyword>
<gene>
    <name evidence="2" type="ORF">TH5_10410</name>
</gene>
<comment type="caution">
    <text evidence="2">The sequence shown here is derived from an EMBL/GenBank/DDBJ whole genome shotgun (WGS) entry which is preliminary data.</text>
</comment>
<name>A0A367UDH3_9PROT</name>
<evidence type="ECO:0000256" key="1">
    <source>
        <dbReference type="SAM" id="SignalP"/>
    </source>
</evidence>
<evidence type="ECO:0000313" key="2">
    <source>
        <dbReference type="EMBL" id="RCK06051.1"/>
    </source>
</evidence>
<organism evidence="2 3">
    <name type="scientific">Thalassospira xianhensis MCCC 1A02616</name>
    <dbReference type="NCBI Taxonomy" id="1177929"/>
    <lineage>
        <taxon>Bacteria</taxon>
        <taxon>Pseudomonadati</taxon>
        <taxon>Pseudomonadota</taxon>
        <taxon>Alphaproteobacteria</taxon>
        <taxon>Rhodospirillales</taxon>
        <taxon>Thalassospiraceae</taxon>
        <taxon>Thalassospira</taxon>
    </lineage>
</organism>
<keyword evidence="3" id="KW-1185">Reference proteome</keyword>
<feature type="chain" id="PRO_5016753737" evidence="1">
    <location>
        <begin position="22"/>
        <end position="239"/>
    </location>
</feature>
<dbReference type="PROSITE" id="PS51257">
    <property type="entry name" value="PROKAR_LIPOPROTEIN"/>
    <property type="match status" value="1"/>
</dbReference>
<accession>A0A367UDH3</accession>
<evidence type="ECO:0000313" key="3">
    <source>
        <dbReference type="Proteomes" id="UP000252419"/>
    </source>
</evidence>
<dbReference type="AlphaFoldDB" id="A0A367UDH3"/>
<dbReference type="Proteomes" id="UP000252419">
    <property type="component" value="Unassembled WGS sequence"/>
</dbReference>
<reference evidence="2 3" key="1">
    <citation type="submission" date="2014-07" db="EMBL/GenBank/DDBJ databases">
        <title>Draft genome sequence of Thalassospira xianhensis P-4 (MCCC 1A02616).</title>
        <authorList>
            <person name="Lai Q."/>
            <person name="Shao Z."/>
        </authorList>
    </citation>
    <scope>NUCLEOTIDE SEQUENCE [LARGE SCALE GENOMIC DNA]</scope>
    <source>
        <strain evidence="2 3">MCCC 1A02616</strain>
    </source>
</reference>
<sequence>MFKTILAMGLSVFLSACLMTAQTELETKFPVGSQFTDKIELPQGDILLPQGEWTVLATDIGRNNTYEAFGSLVLGKIDANNTLRGFITIASPMSAGMGYAFYSNSFCDQQQNYLFHQTNGNHDFGYQSCFGIKKKTLAAFDGFKDYVKLGTKYLVTKRTDRPYDMISSAFRITRGHKFLYVEYGFDYRQSAIEMLPGYESGEAVELGRYFFPEEKTDNVKAVIRWSLVNGPKIEDAFLN</sequence>
<dbReference type="RefSeq" id="WP_114121766.1">
    <property type="nucleotide sequence ID" value="NZ_JPWA01000010.1"/>
</dbReference>
<protein>
    <submittedName>
        <fullName evidence="2">Uncharacterized protein</fullName>
    </submittedName>
</protein>